<keyword evidence="2" id="KW-0805">Transcription regulation</keyword>
<dbReference type="SUPFAM" id="SSF53850">
    <property type="entry name" value="Periplasmic binding protein-like II"/>
    <property type="match status" value="1"/>
</dbReference>
<protein>
    <submittedName>
        <fullName evidence="6">LysR family transcriptional regulator</fullName>
    </submittedName>
</protein>
<dbReference type="PRINTS" id="PR00039">
    <property type="entry name" value="HTHLYSR"/>
</dbReference>
<dbReference type="PROSITE" id="PS50931">
    <property type="entry name" value="HTH_LYSR"/>
    <property type="match status" value="1"/>
</dbReference>
<reference evidence="6 7" key="1">
    <citation type="submission" date="2015-03" db="EMBL/GenBank/DDBJ databases">
        <title>Pseudomonas fluorescens 1855-344 Genome sequencing and assembly.</title>
        <authorList>
            <person name="Eng W.W.H."/>
            <person name="Gan H.M."/>
            <person name="Savka M.A."/>
        </authorList>
    </citation>
    <scope>NUCLEOTIDE SEQUENCE [LARGE SCALE GENOMIC DNA]</scope>
    <source>
        <strain evidence="6 7">1855-344</strain>
    </source>
</reference>
<proteinExistence type="inferred from homology"/>
<evidence type="ECO:0000256" key="3">
    <source>
        <dbReference type="ARBA" id="ARBA00023125"/>
    </source>
</evidence>
<feature type="domain" description="HTH lysR-type" evidence="5">
    <location>
        <begin position="6"/>
        <end position="63"/>
    </location>
</feature>
<dbReference type="GO" id="GO:0003700">
    <property type="term" value="F:DNA-binding transcription factor activity"/>
    <property type="evidence" value="ECO:0007669"/>
    <property type="project" value="InterPro"/>
</dbReference>
<name>A0A0F4XLJ3_9PSED</name>
<dbReference type="GO" id="GO:0003677">
    <property type="term" value="F:DNA binding"/>
    <property type="evidence" value="ECO:0007669"/>
    <property type="project" value="UniProtKB-KW"/>
</dbReference>
<gene>
    <name evidence="6" type="ORF">VP02_17275</name>
</gene>
<dbReference type="OrthoDB" id="570111at2"/>
<dbReference type="SUPFAM" id="SSF46785">
    <property type="entry name" value="Winged helix' DNA-binding domain"/>
    <property type="match status" value="1"/>
</dbReference>
<organism evidence="6 7">
    <name type="scientific">Pseudomonas kilonensis</name>
    <dbReference type="NCBI Taxonomy" id="132476"/>
    <lineage>
        <taxon>Bacteria</taxon>
        <taxon>Pseudomonadati</taxon>
        <taxon>Pseudomonadota</taxon>
        <taxon>Gammaproteobacteria</taxon>
        <taxon>Pseudomonadales</taxon>
        <taxon>Pseudomonadaceae</taxon>
        <taxon>Pseudomonas</taxon>
    </lineage>
</organism>
<dbReference type="EMBL" id="JZXC01000016">
    <property type="protein sequence ID" value="KKA06645.1"/>
    <property type="molecule type" value="Genomic_DNA"/>
</dbReference>
<dbReference type="Gene3D" id="1.10.10.10">
    <property type="entry name" value="Winged helix-like DNA-binding domain superfamily/Winged helix DNA-binding domain"/>
    <property type="match status" value="1"/>
</dbReference>
<dbReference type="InterPro" id="IPR036388">
    <property type="entry name" value="WH-like_DNA-bd_sf"/>
</dbReference>
<dbReference type="InterPro" id="IPR050176">
    <property type="entry name" value="LTTR"/>
</dbReference>
<sequence>MKPDNLSWDDLRIFMHVARCQNLSRAGKQLKIDQSTVSRRINQLEYALGFSVFERSSSGLQLNDQGARLLAQVEVMGDGFSGLLEQLSSGTNTVSGRVRVGTMEGLASLYLTQQVPKLQLLHPNVTLELVTSTHQLQVTRREADIFLGFFEPSGQGFHTERVGQFELNLYGSDDYLLSHGTPSLQTLENHLFVGYIEELVQIEAVKWLDELISTPKLVFHSNSMLAQMFAASAGAGLVMLPSFAHAERFGLRKIPLNGPKVTRDLWLSVHQDLRYVPRIKTMLEHLSRLFRNDELFTIN</sequence>
<evidence type="ECO:0000313" key="6">
    <source>
        <dbReference type="EMBL" id="KKA06645.1"/>
    </source>
</evidence>
<evidence type="ECO:0000256" key="2">
    <source>
        <dbReference type="ARBA" id="ARBA00023015"/>
    </source>
</evidence>
<dbReference type="PATRIC" id="fig|132476.4.peg.1602"/>
<dbReference type="AlphaFoldDB" id="A0A0F4XLJ3"/>
<evidence type="ECO:0000256" key="1">
    <source>
        <dbReference type="ARBA" id="ARBA00009437"/>
    </source>
</evidence>
<dbReference type="InterPro" id="IPR036390">
    <property type="entry name" value="WH_DNA-bd_sf"/>
</dbReference>
<dbReference type="Proteomes" id="UP000033662">
    <property type="component" value="Unassembled WGS sequence"/>
</dbReference>
<dbReference type="Gene3D" id="3.40.190.290">
    <property type="match status" value="1"/>
</dbReference>
<dbReference type="PANTHER" id="PTHR30579">
    <property type="entry name" value="TRANSCRIPTIONAL REGULATOR"/>
    <property type="match status" value="1"/>
</dbReference>
<comment type="similarity">
    <text evidence="1">Belongs to the LysR transcriptional regulatory family.</text>
</comment>
<evidence type="ECO:0000256" key="4">
    <source>
        <dbReference type="ARBA" id="ARBA00023163"/>
    </source>
</evidence>
<dbReference type="Pfam" id="PF00126">
    <property type="entry name" value="HTH_1"/>
    <property type="match status" value="1"/>
</dbReference>
<keyword evidence="3" id="KW-0238">DNA-binding</keyword>
<dbReference type="InterPro" id="IPR000847">
    <property type="entry name" value="LysR_HTH_N"/>
</dbReference>
<evidence type="ECO:0000313" key="7">
    <source>
        <dbReference type="Proteomes" id="UP000033662"/>
    </source>
</evidence>
<comment type="caution">
    <text evidence="6">The sequence shown here is derived from an EMBL/GenBank/DDBJ whole genome shotgun (WGS) entry which is preliminary data.</text>
</comment>
<dbReference type="Pfam" id="PF03466">
    <property type="entry name" value="LysR_substrate"/>
    <property type="match status" value="1"/>
</dbReference>
<dbReference type="PANTHER" id="PTHR30579:SF3">
    <property type="entry name" value="TRANSCRIPTIONAL REGULATORY PROTEIN"/>
    <property type="match status" value="1"/>
</dbReference>
<dbReference type="InterPro" id="IPR005119">
    <property type="entry name" value="LysR_subst-bd"/>
</dbReference>
<dbReference type="CDD" id="cd05466">
    <property type="entry name" value="PBP2_LTTR_substrate"/>
    <property type="match status" value="1"/>
</dbReference>
<evidence type="ECO:0000259" key="5">
    <source>
        <dbReference type="PROSITE" id="PS50931"/>
    </source>
</evidence>
<keyword evidence="4" id="KW-0804">Transcription</keyword>
<accession>A0A0F4XLJ3</accession>